<evidence type="ECO:0000313" key="1">
    <source>
        <dbReference type="EMBL" id="KAH3863019.1"/>
    </source>
</evidence>
<organism evidence="1 2">
    <name type="scientific">Dreissena polymorpha</name>
    <name type="common">Zebra mussel</name>
    <name type="synonym">Mytilus polymorpha</name>
    <dbReference type="NCBI Taxonomy" id="45954"/>
    <lineage>
        <taxon>Eukaryota</taxon>
        <taxon>Metazoa</taxon>
        <taxon>Spiralia</taxon>
        <taxon>Lophotrochozoa</taxon>
        <taxon>Mollusca</taxon>
        <taxon>Bivalvia</taxon>
        <taxon>Autobranchia</taxon>
        <taxon>Heteroconchia</taxon>
        <taxon>Euheterodonta</taxon>
        <taxon>Imparidentia</taxon>
        <taxon>Neoheterodontei</taxon>
        <taxon>Myida</taxon>
        <taxon>Dreissenoidea</taxon>
        <taxon>Dreissenidae</taxon>
        <taxon>Dreissena</taxon>
    </lineage>
</organism>
<name>A0A9D4LSE4_DREPO</name>
<dbReference type="EMBL" id="JAIWYP010000002">
    <property type="protein sequence ID" value="KAH3863019.1"/>
    <property type="molecule type" value="Genomic_DNA"/>
</dbReference>
<evidence type="ECO:0000313" key="2">
    <source>
        <dbReference type="Proteomes" id="UP000828390"/>
    </source>
</evidence>
<sequence>MVTKTVLLSKILLTREEDKNMNPSMSFTKEKIDNAKMRTFFSGKRGRHDCSDQHSSQNKRGCYVFVSLGDEDVDIVKATVE</sequence>
<accession>A0A9D4LSE4</accession>
<gene>
    <name evidence="1" type="ORF">DPMN_025995</name>
</gene>
<reference evidence="1" key="2">
    <citation type="submission" date="2020-11" db="EMBL/GenBank/DDBJ databases">
        <authorList>
            <person name="McCartney M.A."/>
            <person name="Auch B."/>
            <person name="Kono T."/>
            <person name="Mallez S."/>
            <person name="Becker A."/>
            <person name="Gohl D.M."/>
            <person name="Silverstein K.A.T."/>
            <person name="Koren S."/>
            <person name="Bechman K.B."/>
            <person name="Herman A."/>
            <person name="Abrahante J.E."/>
            <person name="Garbe J."/>
        </authorList>
    </citation>
    <scope>NUCLEOTIDE SEQUENCE</scope>
    <source>
        <strain evidence="1">Duluth1</strain>
        <tissue evidence="1">Whole animal</tissue>
    </source>
</reference>
<protein>
    <submittedName>
        <fullName evidence="1">Uncharacterized protein</fullName>
    </submittedName>
</protein>
<comment type="caution">
    <text evidence="1">The sequence shown here is derived from an EMBL/GenBank/DDBJ whole genome shotgun (WGS) entry which is preliminary data.</text>
</comment>
<keyword evidence="2" id="KW-1185">Reference proteome</keyword>
<dbReference type="Proteomes" id="UP000828390">
    <property type="component" value="Unassembled WGS sequence"/>
</dbReference>
<reference evidence="1" key="1">
    <citation type="journal article" date="2019" name="bioRxiv">
        <title>The Genome of the Zebra Mussel, Dreissena polymorpha: A Resource for Invasive Species Research.</title>
        <authorList>
            <person name="McCartney M.A."/>
            <person name="Auch B."/>
            <person name="Kono T."/>
            <person name="Mallez S."/>
            <person name="Zhang Y."/>
            <person name="Obille A."/>
            <person name="Becker A."/>
            <person name="Abrahante J.E."/>
            <person name="Garbe J."/>
            <person name="Badalamenti J.P."/>
            <person name="Herman A."/>
            <person name="Mangelson H."/>
            <person name="Liachko I."/>
            <person name="Sullivan S."/>
            <person name="Sone E.D."/>
            <person name="Koren S."/>
            <person name="Silverstein K.A.T."/>
            <person name="Beckman K.B."/>
            <person name="Gohl D.M."/>
        </authorList>
    </citation>
    <scope>NUCLEOTIDE SEQUENCE</scope>
    <source>
        <strain evidence="1">Duluth1</strain>
        <tissue evidence="1">Whole animal</tissue>
    </source>
</reference>
<proteinExistence type="predicted"/>
<dbReference type="AlphaFoldDB" id="A0A9D4LSE4"/>